<reference evidence="3" key="1">
    <citation type="submission" date="2016-10" db="EMBL/GenBank/DDBJ databases">
        <authorList>
            <person name="de Groot N.N."/>
        </authorList>
    </citation>
    <scope>NUCLEOTIDE SEQUENCE [LARGE SCALE GENOMIC DNA]</scope>
    <source>
        <strain evidence="3">KHGC19</strain>
    </source>
</reference>
<proteinExistence type="predicted"/>
<gene>
    <name evidence="3" type="ORF">SAMN05216446_0185</name>
    <name evidence="2" type="ORF">SAMN05216447_101178</name>
</gene>
<name>A0A1H9N4U1_9ACTN</name>
<dbReference type="AlphaFoldDB" id="A0A1H9N4U1"/>
<keyword evidence="1" id="KW-0812">Transmembrane</keyword>
<keyword evidence="1" id="KW-0472">Membrane</keyword>
<dbReference type="EMBL" id="FNWT01000001">
    <property type="protein sequence ID" value="SEH37656.1"/>
    <property type="molecule type" value="Genomic_DNA"/>
</dbReference>
<keyword evidence="5" id="KW-1185">Reference proteome</keyword>
<dbReference type="Proteomes" id="UP000199135">
    <property type="component" value="Unassembled WGS sequence"/>
</dbReference>
<reference evidence="4 5" key="2">
    <citation type="submission" date="2016-10" db="EMBL/GenBank/DDBJ databases">
        <authorList>
            <person name="Varghese N."/>
            <person name="Submissions S."/>
        </authorList>
    </citation>
    <scope>NUCLEOTIDE SEQUENCE [LARGE SCALE GENOMIC DNA]</scope>
    <source>
        <strain evidence="4">KHGC19</strain>
        <strain evidence="2 5">WCP15</strain>
    </source>
</reference>
<dbReference type="EMBL" id="FOGP01000001">
    <property type="protein sequence ID" value="SER30831.1"/>
    <property type="molecule type" value="Genomic_DNA"/>
</dbReference>
<sequence>MVTILTALILVGIAWLCIKLVGFGLRLVGFLLAALCVPVLLVFGFVAWPLTVLLIGGFLVYKGAQRAL</sequence>
<dbReference type="RefSeq" id="WP_078686409.1">
    <property type="nucleotide sequence ID" value="NZ_FNWT01000001.1"/>
</dbReference>
<feature type="transmembrane region" description="Helical" evidence="1">
    <location>
        <begin position="31"/>
        <end position="61"/>
    </location>
</feature>
<accession>A0A1H9N4U1</accession>
<dbReference type="Proteomes" id="UP000199128">
    <property type="component" value="Unassembled WGS sequence"/>
</dbReference>
<feature type="transmembrane region" description="Helical" evidence="1">
    <location>
        <begin position="7"/>
        <end position="25"/>
    </location>
</feature>
<organism evidence="3 4">
    <name type="scientific">Parafannyhessea umbonata</name>
    <dbReference type="NCBI Taxonomy" id="604330"/>
    <lineage>
        <taxon>Bacteria</taxon>
        <taxon>Bacillati</taxon>
        <taxon>Actinomycetota</taxon>
        <taxon>Coriobacteriia</taxon>
        <taxon>Coriobacteriales</taxon>
        <taxon>Atopobiaceae</taxon>
        <taxon>Parafannyhessea</taxon>
    </lineage>
</organism>
<evidence type="ECO:0000313" key="5">
    <source>
        <dbReference type="Proteomes" id="UP000199135"/>
    </source>
</evidence>
<evidence type="ECO:0000256" key="1">
    <source>
        <dbReference type="SAM" id="Phobius"/>
    </source>
</evidence>
<protein>
    <submittedName>
        <fullName evidence="3">Uncharacterized protein</fullName>
    </submittedName>
</protein>
<evidence type="ECO:0000313" key="2">
    <source>
        <dbReference type="EMBL" id="SEH37656.1"/>
    </source>
</evidence>
<keyword evidence="1" id="KW-1133">Transmembrane helix</keyword>
<evidence type="ECO:0000313" key="4">
    <source>
        <dbReference type="Proteomes" id="UP000199128"/>
    </source>
</evidence>
<evidence type="ECO:0000313" key="3">
    <source>
        <dbReference type="EMBL" id="SER30831.1"/>
    </source>
</evidence>